<gene>
    <name evidence="1" type="primary">5b</name>
</gene>
<accession>A0A5B8KH22</accession>
<evidence type="ECO:0000313" key="1">
    <source>
        <dbReference type="EMBL" id="QDY92365.1"/>
    </source>
</evidence>
<protein>
    <submittedName>
        <fullName evidence="1">5b</fullName>
    </submittedName>
</protein>
<organism evidence="1">
    <name type="scientific">Avian coronavirus</name>
    <dbReference type="NCBI Taxonomy" id="694014"/>
    <lineage>
        <taxon>Viruses</taxon>
        <taxon>Riboviria</taxon>
        <taxon>Orthornavirae</taxon>
        <taxon>Pisuviricota</taxon>
        <taxon>Pisoniviricetes</taxon>
        <taxon>Nidovirales</taxon>
        <taxon>Cornidovirineae</taxon>
        <taxon>Coronaviridae</taxon>
        <taxon>Orthocoronavirinae</taxon>
        <taxon>Gammacoronavirus</taxon>
        <taxon>Igacovirus</taxon>
        <taxon>Gammacoronavirus galli</taxon>
    </lineage>
</organism>
<name>A0A5B8KH22_9GAMC</name>
<proteinExistence type="predicted"/>
<reference evidence="1" key="1">
    <citation type="journal article" date="2019" name="ISME J.">
        <title>Virome heterogeneity and connectivity in waterfowl and shorebird communities.</title>
        <authorList>
            <person name="Wille M."/>
            <person name="Shi M."/>
            <person name="Klaassen M."/>
            <person name="Hurt A.C."/>
            <person name="Holmes E.C."/>
        </authorList>
    </citation>
    <scope>NUCLEOTIDE SEQUENCE</scope>
    <source>
        <strain evidence="1">MW18</strain>
    </source>
</reference>
<dbReference type="EMBL" id="MK204411">
    <property type="protein sequence ID" value="QDY92365.1"/>
    <property type="molecule type" value="Genomic_RNA"/>
</dbReference>
<dbReference type="Pfam" id="PF05528">
    <property type="entry name" value="Acc5b_avian_CoV"/>
    <property type="match status" value="1"/>
</dbReference>
<dbReference type="InterPro" id="IPR008458">
    <property type="entry name" value="Acc_prot_5b_avian_CoV"/>
</dbReference>
<sequence length="89" mass="10347">MNNPFSTATARKARVFIRGGLNSVFFLNEKGQPEVCPFCTALVARGQLCQEHLFNNNILSWHRVTRLSQKIRPMRQHQCSSWEVQHHLK</sequence>